<feature type="compositionally biased region" description="Low complexity" evidence="1">
    <location>
        <begin position="342"/>
        <end position="359"/>
    </location>
</feature>
<reference evidence="2 3" key="1">
    <citation type="submission" date="2019-01" db="EMBL/GenBank/DDBJ databases">
        <authorList>
            <person name="Ferrante I. M."/>
        </authorList>
    </citation>
    <scope>NUCLEOTIDE SEQUENCE [LARGE SCALE GENOMIC DNA]</scope>
    <source>
        <strain evidence="2 3">B856</strain>
    </source>
</reference>
<dbReference type="Proteomes" id="UP000291116">
    <property type="component" value="Unassembled WGS sequence"/>
</dbReference>
<sequence>MAINRNNSLPTGSEQSGSTMSVQDIVIRRQQQLLLGRENIKLTEDQQRLFLQHGASDGIVQSSSSGDNAHAVAPGYCGDSSPIGLSPNISPTTVITRKALATRPPPGTPWPLAATQQQQHQEHRHRDQQWHQHQHQQEQQKRHQLLLQQQYNHHYELHYQQLQQQHQQQLQQQKEQRQRQTEHEGDFICLHPRDDTRSRVRFSTALSVYDHFEDDDNDSNDGSDRATRENHQGGSPLGIINEQTANATASTAAARTLPHDLFLRRRARRCWYSREELAAIKAERKAIVRAIRGNARGSADAPGHELRGLEASLSPAIKEATYRKRRQVLEVVLGEQHRQRTQTHPTNSNTTNTTIRSSTGQPLAPDDEKLRLASREATEWFRNRALESARQDASDAREFYESGANNHDATSMLYESMSSLHGSFALMDIDDGAAGVIFGNENENDNSTLRYWADSSWTRNLMEE</sequence>
<proteinExistence type="predicted"/>
<feature type="region of interest" description="Disordered" evidence="1">
    <location>
        <begin position="211"/>
        <end position="237"/>
    </location>
</feature>
<dbReference type="EMBL" id="CAACVS010000187">
    <property type="protein sequence ID" value="VEU38800.1"/>
    <property type="molecule type" value="Genomic_DNA"/>
</dbReference>
<evidence type="ECO:0000256" key="1">
    <source>
        <dbReference type="SAM" id="MobiDB-lite"/>
    </source>
</evidence>
<dbReference type="AlphaFoldDB" id="A0A448Z9W5"/>
<keyword evidence="3" id="KW-1185">Reference proteome</keyword>
<feature type="region of interest" description="Disordered" evidence="1">
    <location>
        <begin position="100"/>
        <end position="143"/>
    </location>
</feature>
<protein>
    <submittedName>
        <fullName evidence="2">Uncharacterized protein</fullName>
    </submittedName>
</protein>
<name>A0A448Z9W5_9STRA</name>
<organism evidence="2 3">
    <name type="scientific">Pseudo-nitzschia multistriata</name>
    <dbReference type="NCBI Taxonomy" id="183589"/>
    <lineage>
        <taxon>Eukaryota</taxon>
        <taxon>Sar</taxon>
        <taxon>Stramenopiles</taxon>
        <taxon>Ochrophyta</taxon>
        <taxon>Bacillariophyta</taxon>
        <taxon>Bacillariophyceae</taxon>
        <taxon>Bacillariophycidae</taxon>
        <taxon>Bacillariales</taxon>
        <taxon>Bacillariaceae</taxon>
        <taxon>Pseudo-nitzschia</taxon>
    </lineage>
</organism>
<feature type="compositionally biased region" description="Basic and acidic residues" evidence="1">
    <location>
        <begin position="120"/>
        <end position="141"/>
    </location>
</feature>
<feature type="compositionally biased region" description="Low complexity" evidence="1">
    <location>
        <begin position="162"/>
        <end position="173"/>
    </location>
</feature>
<gene>
    <name evidence="2" type="ORF">PSNMU_V1.4_AUG-EV-PASAV3_0056320</name>
</gene>
<feature type="compositionally biased region" description="Acidic residues" evidence="1">
    <location>
        <begin position="212"/>
        <end position="221"/>
    </location>
</feature>
<feature type="compositionally biased region" description="Basic and acidic residues" evidence="1">
    <location>
        <begin position="174"/>
        <end position="190"/>
    </location>
</feature>
<accession>A0A448Z9W5</accession>
<feature type="compositionally biased region" description="Basic and acidic residues" evidence="1">
    <location>
        <begin position="222"/>
        <end position="231"/>
    </location>
</feature>
<feature type="region of interest" description="Disordered" evidence="1">
    <location>
        <begin position="1"/>
        <end position="21"/>
    </location>
</feature>
<feature type="region of interest" description="Disordered" evidence="1">
    <location>
        <begin position="162"/>
        <end position="190"/>
    </location>
</feature>
<feature type="region of interest" description="Disordered" evidence="1">
    <location>
        <begin position="335"/>
        <end position="365"/>
    </location>
</feature>
<evidence type="ECO:0000313" key="2">
    <source>
        <dbReference type="EMBL" id="VEU38800.1"/>
    </source>
</evidence>
<evidence type="ECO:0000313" key="3">
    <source>
        <dbReference type="Proteomes" id="UP000291116"/>
    </source>
</evidence>